<dbReference type="EMBL" id="CAJJDN010000167">
    <property type="protein sequence ID" value="CAD8126494.1"/>
    <property type="molecule type" value="Genomic_DNA"/>
</dbReference>
<evidence type="ECO:0000313" key="2">
    <source>
        <dbReference type="Proteomes" id="UP000692954"/>
    </source>
</evidence>
<evidence type="ECO:0000313" key="1">
    <source>
        <dbReference type="EMBL" id="CAD8126494.1"/>
    </source>
</evidence>
<keyword evidence="2" id="KW-1185">Reference proteome</keyword>
<proteinExistence type="predicted"/>
<name>A0A8S1RH42_9CILI</name>
<protein>
    <submittedName>
        <fullName evidence="1">Uncharacterized protein</fullName>
    </submittedName>
</protein>
<organism evidence="1 2">
    <name type="scientific">Paramecium sonneborni</name>
    <dbReference type="NCBI Taxonomy" id="65129"/>
    <lineage>
        <taxon>Eukaryota</taxon>
        <taxon>Sar</taxon>
        <taxon>Alveolata</taxon>
        <taxon>Ciliophora</taxon>
        <taxon>Intramacronucleata</taxon>
        <taxon>Oligohymenophorea</taxon>
        <taxon>Peniculida</taxon>
        <taxon>Parameciidae</taxon>
        <taxon>Paramecium</taxon>
    </lineage>
</organism>
<gene>
    <name evidence="1" type="ORF">PSON_ATCC_30995.1.T1670130</name>
</gene>
<accession>A0A8S1RH42</accession>
<reference evidence="1" key="1">
    <citation type="submission" date="2021-01" db="EMBL/GenBank/DDBJ databases">
        <authorList>
            <consortium name="Genoscope - CEA"/>
            <person name="William W."/>
        </authorList>
    </citation>
    <scope>NUCLEOTIDE SEQUENCE</scope>
</reference>
<sequence>MEILLSIEKYQEIFIFTRGSLKQIINSIIRFPIHFIRQQQRYMVKLLRHKCFPHIYQNRILSLQKEPITEHKFIIRQQDETRFRRFRPLIMINIYLHSFLQRR</sequence>
<dbReference type="Proteomes" id="UP000692954">
    <property type="component" value="Unassembled WGS sequence"/>
</dbReference>
<comment type="caution">
    <text evidence="1">The sequence shown here is derived from an EMBL/GenBank/DDBJ whole genome shotgun (WGS) entry which is preliminary data.</text>
</comment>
<dbReference type="AlphaFoldDB" id="A0A8S1RH42"/>